<dbReference type="GO" id="GO:0016757">
    <property type="term" value="F:glycosyltransferase activity"/>
    <property type="evidence" value="ECO:0007669"/>
    <property type="project" value="InterPro"/>
</dbReference>
<dbReference type="AlphaFoldDB" id="A0A3B0UL64"/>
<dbReference type="Gene3D" id="3.40.50.2000">
    <property type="entry name" value="Glycogen Phosphorylase B"/>
    <property type="match status" value="2"/>
</dbReference>
<dbReference type="Pfam" id="PF13439">
    <property type="entry name" value="Glyco_transf_4"/>
    <property type="match status" value="1"/>
</dbReference>
<evidence type="ECO:0000256" key="1">
    <source>
        <dbReference type="ARBA" id="ARBA00022679"/>
    </source>
</evidence>
<dbReference type="EMBL" id="UOEU01000232">
    <property type="protein sequence ID" value="VAW31498.1"/>
    <property type="molecule type" value="Genomic_DNA"/>
</dbReference>
<dbReference type="PANTHER" id="PTHR46401">
    <property type="entry name" value="GLYCOSYLTRANSFERASE WBBK-RELATED"/>
    <property type="match status" value="1"/>
</dbReference>
<evidence type="ECO:0000259" key="2">
    <source>
        <dbReference type="Pfam" id="PF00534"/>
    </source>
</evidence>
<feature type="non-terminal residue" evidence="4">
    <location>
        <position position="1"/>
    </location>
</feature>
<dbReference type="GO" id="GO:0009103">
    <property type="term" value="P:lipopolysaccharide biosynthetic process"/>
    <property type="evidence" value="ECO:0007669"/>
    <property type="project" value="TreeGrafter"/>
</dbReference>
<evidence type="ECO:0008006" key="5">
    <source>
        <dbReference type="Google" id="ProtNLM"/>
    </source>
</evidence>
<dbReference type="PANTHER" id="PTHR46401:SF2">
    <property type="entry name" value="GLYCOSYLTRANSFERASE WBBK-RELATED"/>
    <property type="match status" value="1"/>
</dbReference>
<evidence type="ECO:0000313" key="4">
    <source>
        <dbReference type="EMBL" id="VAW31498.1"/>
    </source>
</evidence>
<reference evidence="4" key="1">
    <citation type="submission" date="2018-06" db="EMBL/GenBank/DDBJ databases">
        <authorList>
            <person name="Zhirakovskaya E."/>
        </authorList>
    </citation>
    <scope>NUCLEOTIDE SEQUENCE</scope>
</reference>
<keyword evidence="1" id="KW-0808">Transferase</keyword>
<feature type="domain" description="Glycosyl transferase family 1" evidence="2">
    <location>
        <begin position="156"/>
        <end position="304"/>
    </location>
</feature>
<evidence type="ECO:0000259" key="3">
    <source>
        <dbReference type="Pfam" id="PF13439"/>
    </source>
</evidence>
<accession>A0A3B0UL64</accession>
<sequence>NQGKDGRFPSSLPTNVPTKSVQWGYKPWRMAVLLGQMGRIGFNRLVPDAELFHSTEHLLMPLRGVPTVLTIHDLIPKLFPAYHKKLNYWYLNAAMPLYCRRADAIVAVSQATRQDIVTQYSIDPAKIHVVYEAPASHFQPVSPARVSQIRQTYDLPDRFLLHLSTIEPRKNLNRLLDALKALRLSFPNLFLVLAGGKGWLTDSFFAKIEADGLQDAVKLLGWVPDEDLPAVLAAADLAVQPSLYEGFGLPILEHMASGQVVAASNAGPHPEVGGEAAVYFDPKNVEEMTAVIHRLLTDKEEYQHRRQLGLTHAQKFSWERAAQETIAIYDALLGR</sequence>
<dbReference type="SUPFAM" id="SSF53756">
    <property type="entry name" value="UDP-Glycosyltransferase/glycogen phosphorylase"/>
    <property type="match status" value="1"/>
</dbReference>
<organism evidence="4">
    <name type="scientific">hydrothermal vent metagenome</name>
    <dbReference type="NCBI Taxonomy" id="652676"/>
    <lineage>
        <taxon>unclassified sequences</taxon>
        <taxon>metagenomes</taxon>
        <taxon>ecological metagenomes</taxon>
    </lineage>
</organism>
<dbReference type="InterPro" id="IPR028098">
    <property type="entry name" value="Glyco_trans_4-like_N"/>
</dbReference>
<protein>
    <recommendedName>
        <fullName evidence="5">Glycosyltransferase family 1 protein</fullName>
    </recommendedName>
</protein>
<dbReference type="Pfam" id="PF00534">
    <property type="entry name" value="Glycos_transf_1"/>
    <property type="match status" value="1"/>
</dbReference>
<gene>
    <name evidence="4" type="ORF">MNBD_CHLOROFLEXI01-433</name>
</gene>
<proteinExistence type="predicted"/>
<feature type="domain" description="Glycosyltransferase subfamily 4-like N-terminal" evidence="3">
    <location>
        <begin position="58"/>
        <end position="131"/>
    </location>
</feature>
<name>A0A3B0UL64_9ZZZZ</name>
<dbReference type="InterPro" id="IPR001296">
    <property type="entry name" value="Glyco_trans_1"/>
</dbReference>
<dbReference type="CDD" id="cd03809">
    <property type="entry name" value="GT4_MtfB-like"/>
    <property type="match status" value="1"/>
</dbReference>